<comment type="catalytic activity">
    <reaction evidence="12 13">
        <text>GMP + ATP = GDP + ADP</text>
        <dbReference type="Rhea" id="RHEA:20780"/>
        <dbReference type="ChEBI" id="CHEBI:30616"/>
        <dbReference type="ChEBI" id="CHEBI:58115"/>
        <dbReference type="ChEBI" id="CHEBI:58189"/>
        <dbReference type="ChEBI" id="CHEBI:456216"/>
        <dbReference type="EC" id="2.7.4.8"/>
    </reaction>
</comment>
<dbReference type="PANTHER" id="PTHR23117">
    <property type="entry name" value="GUANYLATE KINASE-RELATED"/>
    <property type="match status" value="1"/>
</dbReference>
<dbReference type="Pfam" id="PF00625">
    <property type="entry name" value="Guanylate_kin"/>
    <property type="match status" value="1"/>
</dbReference>
<comment type="function">
    <text evidence="1 13">Essential for recycling GMP and indirectly, cGMP.</text>
</comment>
<dbReference type="InterPro" id="IPR017665">
    <property type="entry name" value="Guanylate_kinase"/>
</dbReference>
<keyword evidence="16" id="KW-1185">Reference proteome</keyword>
<dbReference type="SMART" id="SM00072">
    <property type="entry name" value="GuKc"/>
    <property type="match status" value="1"/>
</dbReference>
<keyword evidence="10 13" id="KW-0067">ATP-binding</keyword>
<dbReference type="GO" id="GO:0005524">
    <property type="term" value="F:ATP binding"/>
    <property type="evidence" value="ECO:0007669"/>
    <property type="project" value="UniProtKB-UniRule"/>
</dbReference>
<keyword evidence="8 13" id="KW-0547">Nucleotide-binding</keyword>
<dbReference type="OrthoDB" id="9808150at2"/>
<evidence type="ECO:0000256" key="4">
    <source>
        <dbReference type="ARBA" id="ARBA00012961"/>
    </source>
</evidence>
<comment type="subcellular location">
    <subcellularLocation>
        <location evidence="2 13">Cytoplasm</location>
    </subcellularLocation>
</comment>
<dbReference type="EC" id="2.7.4.8" evidence="4 13"/>
<evidence type="ECO:0000256" key="12">
    <source>
        <dbReference type="ARBA" id="ARBA00048594"/>
    </source>
</evidence>
<dbReference type="Proteomes" id="UP000435357">
    <property type="component" value="Unassembled WGS sequence"/>
</dbReference>
<evidence type="ECO:0000256" key="3">
    <source>
        <dbReference type="ARBA" id="ARBA00005790"/>
    </source>
</evidence>
<accession>A0A6N6M676</accession>
<dbReference type="PROSITE" id="PS50052">
    <property type="entry name" value="GUANYLATE_KINASE_2"/>
    <property type="match status" value="1"/>
</dbReference>
<evidence type="ECO:0000256" key="10">
    <source>
        <dbReference type="ARBA" id="ARBA00022840"/>
    </source>
</evidence>
<keyword evidence="6 13" id="KW-0963">Cytoplasm</keyword>
<dbReference type="FunFam" id="3.30.63.10:FF:000005">
    <property type="entry name" value="Guanylate kinase"/>
    <property type="match status" value="1"/>
</dbReference>
<dbReference type="GO" id="GO:0005829">
    <property type="term" value="C:cytosol"/>
    <property type="evidence" value="ECO:0007669"/>
    <property type="project" value="TreeGrafter"/>
</dbReference>
<dbReference type="PANTHER" id="PTHR23117:SF13">
    <property type="entry name" value="GUANYLATE KINASE"/>
    <property type="match status" value="1"/>
</dbReference>
<evidence type="ECO:0000256" key="7">
    <source>
        <dbReference type="ARBA" id="ARBA00022679"/>
    </source>
</evidence>
<evidence type="ECO:0000313" key="16">
    <source>
        <dbReference type="Proteomes" id="UP000435357"/>
    </source>
</evidence>
<evidence type="ECO:0000313" key="15">
    <source>
        <dbReference type="EMBL" id="KAB1063762.1"/>
    </source>
</evidence>
<protein>
    <recommendedName>
        <fullName evidence="5 13">Guanylate kinase</fullName>
        <ecNumber evidence="4 13">2.7.4.8</ecNumber>
    </recommendedName>
    <alternativeName>
        <fullName evidence="11 13">GMP kinase</fullName>
    </alternativeName>
</protein>
<dbReference type="EMBL" id="WACR01000007">
    <property type="protein sequence ID" value="KAB1063762.1"/>
    <property type="molecule type" value="Genomic_DNA"/>
</dbReference>
<dbReference type="HAMAP" id="MF_00328">
    <property type="entry name" value="Guanylate_kinase"/>
    <property type="match status" value="1"/>
</dbReference>
<dbReference type="InterPro" id="IPR027417">
    <property type="entry name" value="P-loop_NTPase"/>
</dbReference>
<evidence type="ECO:0000256" key="2">
    <source>
        <dbReference type="ARBA" id="ARBA00004496"/>
    </source>
</evidence>
<dbReference type="Gene3D" id="3.40.50.300">
    <property type="entry name" value="P-loop containing nucleotide triphosphate hydrolases"/>
    <property type="match status" value="1"/>
</dbReference>
<evidence type="ECO:0000256" key="1">
    <source>
        <dbReference type="ARBA" id="ARBA00003531"/>
    </source>
</evidence>
<evidence type="ECO:0000256" key="5">
    <source>
        <dbReference type="ARBA" id="ARBA00016296"/>
    </source>
</evidence>
<evidence type="ECO:0000259" key="14">
    <source>
        <dbReference type="PROSITE" id="PS50052"/>
    </source>
</evidence>
<dbReference type="PROSITE" id="PS00856">
    <property type="entry name" value="GUANYLATE_KINASE_1"/>
    <property type="match status" value="1"/>
</dbReference>
<evidence type="ECO:0000256" key="6">
    <source>
        <dbReference type="ARBA" id="ARBA00022490"/>
    </source>
</evidence>
<proteinExistence type="inferred from homology"/>
<evidence type="ECO:0000256" key="9">
    <source>
        <dbReference type="ARBA" id="ARBA00022777"/>
    </source>
</evidence>
<dbReference type="RefSeq" id="WP_151168537.1">
    <property type="nucleotide sequence ID" value="NZ_WACR01000007.1"/>
</dbReference>
<dbReference type="Gene3D" id="3.30.63.10">
    <property type="entry name" value="Guanylate Kinase phosphate binding domain"/>
    <property type="match status" value="1"/>
</dbReference>
<evidence type="ECO:0000256" key="11">
    <source>
        <dbReference type="ARBA" id="ARBA00030128"/>
    </source>
</evidence>
<comment type="similarity">
    <text evidence="3 13">Belongs to the guanylate kinase family.</text>
</comment>
<dbReference type="CDD" id="cd00071">
    <property type="entry name" value="GMPK"/>
    <property type="match status" value="1"/>
</dbReference>
<keyword evidence="9 13" id="KW-0418">Kinase</keyword>
<dbReference type="InterPro" id="IPR020590">
    <property type="entry name" value="Guanylate_kinase_CS"/>
</dbReference>
<dbReference type="InterPro" id="IPR008144">
    <property type="entry name" value="Guanylate_kin-like_dom"/>
</dbReference>
<dbReference type="NCBIfam" id="TIGR03263">
    <property type="entry name" value="guanyl_kin"/>
    <property type="match status" value="1"/>
</dbReference>
<evidence type="ECO:0000256" key="13">
    <source>
        <dbReference type="HAMAP-Rule" id="MF_00328"/>
    </source>
</evidence>
<evidence type="ECO:0000256" key="8">
    <source>
        <dbReference type="ARBA" id="ARBA00022741"/>
    </source>
</evidence>
<feature type="domain" description="Guanylate kinase-like" evidence="14">
    <location>
        <begin position="3"/>
        <end position="183"/>
    </location>
</feature>
<dbReference type="AlphaFoldDB" id="A0A6N6M676"/>
<feature type="binding site" evidence="13">
    <location>
        <begin position="10"/>
        <end position="17"/>
    </location>
    <ligand>
        <name>ATP</name>
        <dbReference type="ChEBI" id="CHEBI:30616"/>
    </ligand>
</feature>
<comment type="caution">
    <text evidence="15">The sequence shown here is derived from an EMBL/GenBank/DDBJ whole genome shotgun (WGS) entry which is preliminary data.</text>
</comment>
<dbReference type="SUPFAM" id="SSF52540">
    <property type="entry name" value="P-loop containing nucleoside triphosphate hydrolases"/>
    <property type="match status" value="1"/>
</dbReference>
<keyword evidence="7 13" id="KW-0808">Transferase</keyword>
<dbReference type="GO" id="GO:0004385">
    <property type="term" value="F:GMP kinase activity"/>
    <property type="evidence" value="ECO:0007669"/>
    <property type="project" value="UniProtKB-UniRule"/>
</dbReference>
<dbReference type="InterPro" id="IPR008145">
    <property type="entry name" value="GK/Ca_channel_bsu"/>
</dbReference>
<organism evidence="15 16">
    <name type="scientific">Salibacter halophilus</name>
    <dbReference type="NCBI Taxonomy" id="1803916"/>
    <lineage>
        <taxon>Bacteria</taxon>
        <taxon>Pseudomonadati</taxon>
        <taxon>Bacteroidota</taxon>
        <taxon>Flavobacteriia</taxon>
        <taxon>Flavobacteriales</taxon>
        <taxon>Salibacteraceae</taxon>
        <taxon>Salibacter</taxon>
    </lineage>
</organism>
<reference evidence="15 16" key="1">
    <citation type="submission" date="2019-09" db="EMBL/GenBank/DDBJ databases">
        <title>Genomes of Cryomorphaceae.</title>
        <authorList>
            <person name="Bowman J.P."/>
        </authorList>
    </citation>
    <scope>NUCLEOTIDE SEQUENCE [LARGE SCALE GENOMIC DNA]</scope>
    <source>
        <strain evidence="15 16">KCTC 52047</strain>
    </source>
</reference>
<gene>
    <name evidence="13" type="primary">gmk</name>
    <name evidence="15" type="ORF">F3059_09345</name>
</gene>
<name>A0A6N6M676_9FLAO</name>
<sequence>MSNKLVIISAPSGAGKTTIVHELLEDTPGLEFSISATSREQRTTEIHGEDYYFLGVNGFKNAIEKQEFLEWEEVYPDQFYGTLKKEVNRIWEKGNAVIFDIDVEGGLNLKKQFGEKALAIFIEPPSESALEERLRKRKTESEEKIKMRISKARNELSKAKQFDQVVVNDDLDIAVDKVKELVQAFLNAENN</sequence>